<organism evidence="8 9">
    <name type="scientific">Lysobacter concretionis Ko07 = DSM 16239</name>
    <dbReference type="NCBI Taxonomy" id="1122185"/>
    <lineage>
        <taxon>Bacteria</taxon>
        <taxon>Pseudomonadati</taxon>
        <taxon>Pseudomonadota</taxon>
        <taxon>Gammaproteobacteria</taxon>
        <taxon>Lysobacterales</taxon>
        <taxon>Lysobacteraceae</taxon>
        <taxon>Novilysobacter</taxon>
    </lineage>
</organism>
<evidence type="ECO:0000256" key="3">
    <source>
        <dbReference type="ARBA" id="ARBA00022691"/>
    </source>
</evidence>
<keyword evidence="9" id="KW-1185">Reference proteome</keyword>
<accession>A0A0A0EKI7</accession>
<dbReference type="eggNOG" id="COG2890">
    <property type="taxonomic scope" value="Bacteria"/>
</dbReference>
<evidence type="ECO:0000313" key="8">
    <source>
        <dbReference type="EMBL" id="KGM50800.1"/>
    </source>
</evidence>
<dbReference type="Gene3D" id="1.10.8.10">
    <property type="entry name" value="DNA helicase RuvA subunit, C-terminal domain"/>
    <property type="match status" value="1"/>
</dbReference>
<evidence type="ECO:0000313" key="9">
    <source>
        <dbReference type="Proteomes" id="UP000030017"/>
    </source>
</evidence>
<feature type="binding site" evidence="5">
    <location>
        <begin position="114"/>
        <end position="118"/>
    </location>
    <ligand>
        <name>S-adenosyl-L-methionine</name>
        <dbReference type="ChEBI" id="CHEBI:59789"/>
    </ligand>
</feature>
<dbReference type="STRING" id="1122185.N792_03085"/>
<dbReference type="Pfam" id="PF17827">
    <property type="entry name" value="PrmC_N"/>
    <property type="match status" value="1"/>
</dbReference>
<feature type="domain" description="Methyltransferase small" evidence="6">
    <location>
        <begin position="97"/>
        <end position="189"/>
    </location>
</feature>
<gene>
    <name evidence="5" type="primary">prmC</name>
    <name evidence="8" type="ORF">N792_03085</name>
</gene>
<dbReference type="GO" id="GO:0032259">
    <property type="term" value="P:methylation"/>
    <property type="evidence" value="ECO:0007669"/>
    <property type="project" value="UniProtKB-KW"/>
</dbReference>
<dbReference type="InterPro" id="IPR002052">
    <property type="entry name" value="DNA_methylase_N6_adenine_CS"/>
</dbReference>
<keyword evidence="2 5" id="KW-0808">Transferase</keyword>
<dbReference type="HAMAP" id="MF_02126">
    <property type="entry name" value="RF_methyltr_PrmC"/>
    <property type="match status" value="1"/>
</dbReference>
<feature type="binding site" evidence="5">
    <location>
        <begin position="180"/>
        <end position="183"/>
    </location>
    <ligand>
        <name>substrate</name>
    </ligand>
</feature>
<dbReference type="InterPro" id="IPR029063">
    <property type="entry name" value="SAM-dependent_MTases_sf"/>
</dbReference>
<evidence type="ECO:0000256" key="1">
    <source>
        <dbReference type="ARBA" id="ARBA00022603"/>
    </source>
</evidence>
<dbReference type="InterPro" id="IPR040758">
    <property type="entry name" value="PrmC_N"/>
</dbReference>
<proteinExistence type="inferred from homology"/>
<feature type="domain" description="Release factor glutamine methyltransferase N-terminal" evidence="7">
    <location>
        <begin position="6"/>
        <end position="69"/>
    </location>
</feature>
<dbReference type="NCBIfam" id="TIGR03534">
    <property type="entry name" value="RF_mod_PrmC"/>
    <property type="match status" value="1"/>
</dbReference>
<protein>
    <recommendedName>
        <fullName evidence="5">Release factor glutamine methyltransferase</fullName>
        <shortName evidence="5">RF MTase</shortName>
        <ecNumber evidence="5">2.1.1.297</ecNumber>
    </recommendedName>
    <alternativeName>
        <fullName evidence="5">N5-glutamine methyltransferase PrmC</fullName>
    </alternativeName>
    <alternativeName>
        <fullName evidence="5">Protein-(glutamine-N5) MTase PrmC</fullName>
    </alternativeName>
    <alternativeName>
        <fullName evidence="5">Protein-glutamine N-methyltransferase PrmC</fullName>
    </alternativeName>
</protein>
<dbReference type="OrthoDB" id="9800643at2"/>
<comment type="caution">
    <text evidence="8">The sequence shown here is derived from an EMBL/GenBank/DDBJ whole genome shotgun (WGS) entry which is preliminary data.</text>
</comment>
<dbReference type="InterPro" id="IPR007848">
    <property type="entry name" value="Small_mtfrase_dom"/>
</dbReference>
<evidence type="ECO:0000256" key="5">
    <source>
        <dbReference type="HAMAP-Rule" id="MF_02126"/>
    </source>
</evidence>
<dbReference type="GO" id="GO:0003676">
    <property type="term" value="F:nucleic acid binding"/>
    <property type="evidence" value="ECO:0007669"/>
    <property type="project" value="InterPro"/>
</dbReference>
<sequence>MARIDDSLRAARSQTGPGDAEWLLAHVLGQSRGWLYAHGDDELDAAAEARFAELLARRIAGEPVAYLVGRRGFWCFDLKVTPATLIPRPETELLVELALERLPPGRALNIADLGTGSGAIALALAHERPDARVIATDASAAALAVADGNARALGLENIGFLQGDWLVPLRGEAFDLIASNPPYIAASDAHLDRGDLRFEPPGALASGIDGLDAIRVIVRDAPAHLVPGGWLLLEHGWDQGEAVRELLTGAGLVDVDTARDLEDRDRVSFGRLGGAAPDAAGAHGAG</sequence>
<dbReference type="Gene3D" id="3.40.50.150">
    <property type="entry name" value="Vaccinia Virus protein VP39"/>
    <property type="match status" value="1"/>
</dbReference>
<evidence type="ECO:0000259" key="7">
    <source>
        <dbReference type="Pfam" id="PF17827"/>
    </source>
</evidence>
<feature type="binding site" evidence="5">
    <location>
        <position position="137"/>
    </location>
    <ligand>
        <name>S-adenosyl-L-methionine</name>
        <dbReference type="ChEBI" id="CHEBI:59789"/>
    </ligand>
</feature>
<dbReference type="InterPro" id="IPR050320">
    <property type="entry name" value="N5-glutamine_MTase"/>
</dbReference>
<dbReference type="PANTHER" id="PTHR18895">
    <property type="entry name" value="HEMK METHYLTRANSFERASE"/>
    <property type="match status" value="1"/>
</dbReference>
<evidence type="ECO:0000256" key="2">
    <source>
        <dbReference type="ARBA" id="ARBA00022679"/>
    </source>
</evidence>
<dbReference type="EMBL" id="AVPS01000011">
    <property type="protein sequence ID" value="KGM50800.1"/>
    <property type="molecule type" value="Genomic_DNA"/>
</dbReference>
<keyword evidence="3 5" id="KW-0949">S-adenosyl-L-methionine</keyword>
<name>A0A0A0EKI7_9GAMM</name>
<dbReference type="PANTHER" id="PTHR18895:SF74">
    <property type="entry name" value="MTRF1L RELEASE FACTOR GLUTAMINE METHYLTRANSFERASE"/>
    <property type="match status" value="1"/>
</dbReference>
<dbReference type="PROSITE" id="PS00092">
    <property type="entry name" value="N6_MTASE"/>
    <property type="match status" value="1"/>
</dbReference>
<dbReference type="GO" id="GO:0102559">
    <property type="term" value="F:peptide chain release factor N(5)-glutamine methyltransferase activity"/>
    <property type="evidence" value="ECO:0007669"/>
    <property type="project" value="UniProtKB-EC"/>
</dbReference>
<dbReference type="InterPro" id="IPR004556">
    <property type="entry name" value="HemK-like"/>
</dbReference>
<dbReference type="AlphaFoldDB" id="A0A0A0EKI7"/>
<feature type="binding site" evidence="5">
    <location>
        <position position="165"/>
    </location>
    <ligand>
        <name>S-adenosyl-L-methionine</name>
        <dbReference type="ChEBI" id="CHEBI:59789"/>
    </ligand>
</feature>
<comment type="function">
    <text evidence="5">Methylates the class 1 translation termination release factors RF1/PrfA and RF2/PrfB on the glutamine residue of the universally conserved GGQ motif.</text>
</comment>
<dbReference type="FunFam" id="3.40.50.150:FF:000053">
    <property type="entry name" value="Release factor glutamine methyltransferase"/>
    <property type="match status" value="1"/>
</dbReference>
<evidence type="ECO:0000256" key="4">
    <source>
        <dbReference type="ARBA" id="ARBA00048391"/>
    </source>
</evidence>
<dbReference type="CDD" id="cd02440">
    <property type="entry name" value="AdoMet_MTases"/>
    <property type="match status" value="1"/>
</dbReference>
<feature type="binding site" evidence="5">
    <location>
        <position position="180"/>
    </location>
    <ligand>
        <name>S-adenosyl-L-methionine</name>
        <dbReference type="ChEBI" id="CHEBI:59789"/>
    </ligand>
</feature>
<comment type="catalytic activity">
    <reaction evidence="4 5">
        <text>L-glutaminyl-[peptide chain release factor] + S-adenosyl-L-methionine = N(5)-methyl-L-glutaminyl-[peptide chain release factor] + S-adenosyl-L-homocysteine + H(+)</text>
        <dbReference type="Rhea" id="RHEA:42896"/>
        <dbReference type="Rhea" id="RHEA-COMP:10271"/>
        <dbReference type="Rhea" id="RHEA-COMP:10272"/>
        <dbReference type="ChEBI" id="CHEBI:15378"/>
        <dbReference type="ChEBI" id="CHEBI:30011"/>
        <dbReference type="ChEBI" id="CHEBI:57856"/>
        <dbReference type="ChEBI" id="CHEBI:59789"/>
        <dbReference type="ChEBI" id="CHEBI:61891"/>
        <dbReference type="EC" id="2.1.1.297"/>
    </reaction>
</comment>
<comment type="similarity">
    <text evidence="5">Belongs to the protein N5-glutamine methyltransferase family. PrmC subfamily.</text>
</comment>
<keyword evidence="1 5" id="KW-0489">Methyltransferase</keyword>
<reference evidence="8 9" key="1">
    <citation type="submission" date="2013-08" db="EMBL/GenBank/DDBJ databases">
        <title>Genome sequencing of Lysobacter.</title>
        <authorList>
            <person name="Zhang S."/>
            <person name="Wang G."/>
        </authorList>
    </citation>
    <scope>NUCLEOTIDE SEQUENCE [LARGE SCALE GENOMIC DNA]</scope>
    <source>
        <strain evidence="8 9">Ko07</strain>
    </source>
</reference>
<dbReference type="InterPro" id="IPR019874">
    <property type="entry name" value="RF_methyltr_PrmC"/>
</dbReference>
<dbReference type="NCBIfam" id="TIGR00536">
    <property type="entry name" value="hemK_fam"/>
    <property type="match status" value="1"/>
</dbReference>
<dbReference type="SUPFAM" id="SSF53335">
    <property type="entry name" value="S-adenosyl-L-methionine-dependent methyltransferases"/>
    <property type="match status" value="1"/>
</dbReference>
<evidence type="ECO:0000259" key="6">
    <source>
        <dbReference type="Pfam" id="PF05175"/>
    </source>
</evidence>
<dbReference type="Pfam" id="PF05175">
    <property type="entry name" value="MTS"/>
    <property type="match status" value="1"/>
</dbReference>
<dbReference type="EC" id="2.1.1.297" evidence="5"/>
<dbReference type="RefSeq" id="WP_036195847.1">
    <property type="nucleotide sequence ID" value="NZ_AVPS01000011.1"/>
</dbReference>
<dbReference type="Proteomes" id="UP000030017">
    <property type="component" value="Unassembled WGS sequence"/>
</dbReference>